<name>A0A8K0TGG4_9PEZI</name>
<sequence length="1102" mass="120546">MVTTVQSVPGPSSAASAGHVSGLEASPSDCLGAALSHRRREDAESGPAHQIANKLGDLFEAIVPRTPFILSMYEAQAKRILATPGMNPIGSTQNHGPFEEFVGGDATSVWAAVTSGGPSTSIFLLACLLARAFDDPAITTAMWVELVAERLRQRCDPAAGAILNPSQTAVTDIPGQVLISKDELRQWDASARAWLQTADTVMAREHMEFRHNLLLFKKAPFPETSESLYENVTEAWIRALVAIEHLCCGKRLQENDNGRAGLIAMSAWHLYPPLDLLKRPPMMAESIKTTEQSTAAISTGPVTSKATWMDSSEQGIEWSLTLSHSRSDGKQVSVVGNINERLSISDLHLVTFGGLLRLWGVDRIEDPEPVARWMVALWECVDKVKQRQARPHWLKLLAGAASQLLGSSDKHSSHCRRLVDLGHRQGHLFLGVPSGKGALPWFGLRSRHLLSSLSEESPAECAIQYLREISSYGELGPDDALITWISPSSKVFTTHLYTSAIPRKQVEYRTATATGKSIPESLPELQPDVPLNKGKGKDLGEVTKEEFVSYKHSRWIGKGYVNGASLLQPEPESKKRRYNSYESSMRRTIDQFAFDVKRGYSDQEASERPRHDNSDYFASHDRPPLDAPGATASEKSKGENWYSLQSLIQFSGLVQGDYKQERGSGLLIPASGYIDTGLDSDGHRSGPLAYTSMLNSSQDFFRLWLAPISPEKMSRFEEKVHGLRTGKPSSLLPLEESMDQLISGVNPSLLWQFFEGSDPYDPSDFAKPVLELMEAERHANDELLRPLRKITFATNLYSELDGATISPRIVTTSFANPSWGETGIVPTRSQVFSCIAMMESGVHLKPEGMERVIGLSSGNSLFVLSRFLSDPGKQISKSAVTRLIGNIGRPGVSLLTISETMPSPPSSSSLDQGVEFRLFDGELKDSFSTTSLRLSFSGSETPVDCCTEKGTQSQASFVECAVSVHGGPHCVADLDVLSAFDTGLVSTLARPRKCSGCCEEDKPELAEEMRRNVTVADSWEEVLSVPPGLTIVRAGRNVPACLAISSALASRISTEEGGRTGELKGFVVLEAEGNDCSICIYRRLRQHVRRRAAQSLPFFAVV</sequence>
<organism evidence="2 3">
    <name type="scientific">Plectosphaerella cucumerina</name>
    <dbReference type="NCBI Taxonomy" id="40658"/>
    <lineage>
        <taxon>Eukaryota</taxon>
        <taxon>Fungi</taxon>
        <taxon>Dikarya</taxon>
        <taxon>Ascomycota</taxon>
        <taxon>Pezizomycotina</taxon>
        <taxon>Sordariomycetes</taxon>
        <taxon>Hypocreomycetidae</taxon>
        <taxon>Glomerellales</taxon>
        <taxon>Plectosphaerellaceae</taxon>
        <taxon>Plectosphaerella</taxon>
    </lineage>
</organism>
<reference evidence="2" key="1">
    <citation type="journal article" date="2021" name="Nat. Commun.">
        <title>Genetic determinants of endophytism in the Arabidopsis root mycobiome.</title>
        <authorList>
            <person name="Mesny F."/>
            <person name="Miyauchi S."/>
            <person name="Thiergart T."/>
            <person name="Pickel B."/>
            <person name="Atanasova L."/>
            <person name="Karlsson M."/>
            <person name="Huettel B."/>
            <person name="Barry K.W."/>
            <person name="Haridas S."/>
            <person name="Chen C."/>
            <person name="Bauer D."/>
            <person name="Andreopoulos W."/>
            <person name="Pangilinan J."/>
            <person name="LaButti K."/>
            <person name="Riley R."/>
            <person name="Lipzen A."/>
            <person name="Clum A."/>
            <person name="Drula E."/>
            <person name="Henrissat B."/>
            <person name="Kohler A."/>
            <person name="Grigoriev I.V."/>
            <person name="Martin F.M."/>
            <person name="Hacquard S."/>
        </authorList>
    </citation>
    <scope>NUCLEOTIDE SEQUENCE</scope>
    <source>
        <strain evidence="2">MPI-CAGE-AT-0016</strain>
    </source>
</reference>
<evidence type="ECO:0000256" key="1">
    <source>
        <dbReference type="SAM" id="MobiDB-lite"/>
    </source>
</evidence>
<dbReference type="OrthoDB" id="5354164at2759"/>
<feature type="compositionally biased region" description="Basic and acidic residues" evidence="1">
    <location>
        <begin position="599"/>
        <end position="624"/>
    </location>
</feature>
<feature type="compositionally biased region" description="Low complexity" evidence="1">
    <location>
        <begin position="7"/>
        <end position="21"/>
    </location>
</feature>
<comment type="caution">
    <text evidence="2">The sequence shown here is derived from an EMBL/GenBank/DDBJ whole genome shotgun (WGS) entry which is preliminary data.</text>
</comment>
<dbReference type="EMBL" id="JAGPXD010000003">
    <property type="protein sequence ID" value="KAH7363170.1"/>
    <property type="molecule type" value="Genomic_DNA"/>
</dbReference>
<evidence type="ECO:0000313" key="3">
    <source>
        <dbReference type="Proteomes" id="UP000813385"/>
    </source>
</evidence>
<gene>
    <name evidence="2" type="ORF">B0T11DRAFT_282217</name>
</gene>
<feature type="region of interest" description="Disordered" evidence="1">
    <location>
        <begin position="518"/>
        <end position="537"/>
    </location>
</feature>
<proteinExistence type="predicted"/>
<evidence type="ECO:0000313" key="2">
    <source>
        <dbReference type="EMBL" id="KAH7363170.1"/>
    </source>
</evidence>
<dbReference type="Proteomes" id="UP000813385">
    <property type="component" value="Unassembled WGS sequence"/>
</dbReference>
<accession>A0A8K0TGG4</accession>
<feature type="region of interest" description="Disordered" evidence="1">
    <location>
        <begin position="599"/>
        <end position="637"/>
    </location>
</feature>
<feature type="region of interest" description="Disordered" evidence="1">
    <location>
        <begin position="1"/>
        <end position="21"/>
    </location>
</feature>
<keyword evidence="3" id="KW-1185">Reference proteome</keyword>
<dbReference type="AlphaFoldDB" id="A0A8K0TGG4"/>
<protein>
    <submittedName>
        <fullName evidence="2">Uncharacterized protein</fullName>
    </submittedName>
</protein>